<feature type="signal peptide" evidence="2">
    <location>
        <begin position="1"/>
        <end position="22"/>
    </location>
</feature>
<evidence type="ECO:0000256" key="1">
    <source>
        <dbReference type="SAM" id="Phobius"/>
    </source>
</evidence>
<organism evidence="4 5">
    <name type="scientific">Roseivirga pacifica</name>
    <dbReference type="NCBI Taxonomy" id="1267423"/>
    <lineage>
        <taxon>Bacteria</taxon>
        <taxon>Pseudomonadati</taxon>
        <taxon>Bacteroidota</taxon>
        <taxon>Cytophagia</taxon>
        <taxon>Cytophagales</taxon>
        <taxon>Roseivirgaceae</taxon>
        <taxon>Roseivirga</taxon>
    </lineage>
</organism>
<dbReference type="Pfam" id="PF13559">
    <property type="entry name" value="DUF4129"/>
    <property type="match status" value="1"/>
</dbReference>
<dbReference type="AlphaFoldDB" id="A0A1I0MD96"/>
<proteinExistence type="predicted"/>
<keyword evidence="5" id="KW-1185">Reference proteome</keyword>
<feature type="domain" description="Protein-glutamine gamma-glutamyltransferase-like C-terminal" evidence="3">
    <location>
        <begin position="152"/>
        <end position="218"/>
    </location>
</feature>
<evidence type="ECO:0000313" key="5">
    <source>
        <dbReference type="Proteomes" id="UP000199437"/>
    </source>
</evidence>
<accession>A0A1I0MD96</accession>
<reference evidence="5" key="1">
    <citation type="submission" date="2016-10" db="EMBL/GenBank/DDBJ databases">
        <authorList>
            <person name="Varghese N."/>
            <person name="Submissions S."/>
        </authorList>
    </citation>
    <scope>NUCLEOTIDE SEQUENCE [LARGE SCALE GENOMIC DNA]</scope>
    <source>
        <strain evidence="5">CGMCC 1.12402</strain>
    </source>
</reference>
<evidence type="ECO:0000259" key="3">
    <source>
        <dbReference type="Pfam" id="PF13559"/>
    </source>
</evidence>
<dbReference type="STRING" id="1267423.SAMN05216290_0271"/>
<dbReference type="Proteomes" id="UP000199437">
    <property type="component" value="Unassembled WGS sequence"/>
</dbReference>
<keyword evidence="1" id="KW-0472">Membrane</keyword>
<keyword evidence="1" id="KW-0812">Transmembrane</keyword>
<dbReference type="EMBL" id="FOIR01000001">
    <property type="protein sequence ID" value="SEV85944.1"/>
    <property type="molecule type" value="Genomic_DNA"/>
</dbReference>
<dbReference type="InterPro" id="IPR025403">
    <property type="entry name" value="TgpA-like_C"/>
</dbReference>
<name>A0A1I0MD96_9BACT</name>
<sequence>MRFTKCLLLSFFLITATGLLQGQDVIRSFDESQLNELRQDSNYQYELVKPEPENFISRLWNRITNWFYSLFSNGTTGDVLEILFYVLLATAFIYFLIKIFGVEVSTIFKPAKKPTTLDYQVDEEAIHEIDFDTESKKALLSGQYRIAIRLTYLRSLKLASDAGLIKLKQGKTNREYLYELSGKPIETEFTELSYLFDYTWYGHFEANEKLANKAEEHLNAMFKEGGKQ</sequence>
<keyword evidence="1" id="KW-1133">Transmembrane helix</keyword>
<evidence type="ECO:0000313" key="4">
    <source>
        <dbReference type="EMBL" id="SEV85944.1"/>
    </source>
</evidence>
<dbReference type="GeneID" id="99985034"/>
<protein>
    <recommendedName>
        <fullName evidence="3">Protein-glutamine gamma-glutamyltransferase-like C-terminal domain-containing protein</fullName>
    </recommendedName>
</protein>
<feature type="transmembrane region" description="Helical" evidence="1">
    <location>
        <begin position="82"/>
        <end position="102"/>
    </location>
</feature>
<dbReference type="RefSeq" id="WP_090256596.1">
    <property type="nucleotide sequence ID" value="NZ_FOIR01000001.1"/>
</dbReference>
<gene>
    <name evidence="4" type="ORF">SAMN05216290_0271</name>
</gene>
<feature type="chain" id="PRO_5011743978" description="Protein-glutamine gamma-glutamyltransferase-like C-terminal domain-containing protein" evidence="2">
    <location>
        <begin position="23"/>
        <end position="228"/>
    </location>
</feature>
<evidence type="ECO:0000256" key="2">
    <source>
        <dbReference type="SAM" id="SignalP"/>
    </source>
</evidence>
<dbReference type="OrthoDB" id="5491447at2"/>
<keyword evidence="2" id="KW-0732">Signal</keyword>